<dbReference type="Pfam" id="PF01022">
    <property type="entry name" value="HTH_5"/>
    <property type="match status" value="1"/>
</dbReference>
<protein>
    <submittedName>
        <fullName evidence="6">ArsR family transcriptional regulator</fullName>
    </submittedName>
</protein>
<evidence type="ECO:0000256" key="1">
    <source>
        <dbReference type="ARBA" id="ARBA00023015"/>
    </source>
</evidence>
<keyword evidence="3" id="KW-0804">Transcription</keyword>
<evidence type="ECO:0000259" key="5">
    <source>
        <dbReference type="SMART" id="SM00418"/>
    </source>
</evidence>
<dbReference type="PANTHER" id="PTHR33154:SF33">
    <property type="entry name" value="TRANSCRIPTIONAL REPRESSOR SDPR"/>
    <property type="match status" value="1"/>
</dbReference>
<evidence type="ECO:0000256" key="4">
    <source>
        <dbReference type="SAM" id="MobiDB-lite"/>
    </source>
</evidence>
<dbReference type="PANTHER" id="PTHR33154">
    <property type="entry name" value="TRANSCRIPTIONAL REGULATOR, ARSR FAMILY"/>
    <property type="match status" value="1"/>
</dbReference>
<dbReference type="InterPro" id="IPR036390">
    <property type="entry name" value="WH_DNA-bd_sf"/>
</dbReference>
<keyword evidence="2" id="KW-0238">DNA-binding</keyword>
<organism evidence="6 7">
    <name type="scientific">Cryobacterium algoricola</name>
    <dbReference type="NCBI Taxonomy" id="1259183"/>
    <lineage>
        <taxon>Bacteria</taxon>
        <taxon>Bacillati</taxon>
        <taxon>Actinomycetota</taxon>
        <taxon>Actinomycetes</taxon>
        <taxon>Micrococcales</taxon>
        <taxon>Microbacteriaceae</taxon>
        <taxon>Cryobacterium</taxon>
    </lineage>
</organism>
<keyword evidence="1" id="KW-0805">Transcription regulation</keyword>
<dbReference type="CDD" id="cd00090">
    <property type="entry name" value="HTH_ARSR"/>
    <property type="match status" value="1"/>
</dbReference>
<feature type="region of interest" description="Disordered" evidence="4">
    <location>
        <begin position="97"/>
        <end position="124"/>
    </location>
</feature>
<evidence type="ECO:0000313" key="7">
    <source>
        <dbReference type="Proteomes" id="UP000297608"/>
    </source>
</evidence>
<sequence>MNLEQLSATLSAVASPQRMTILAELSTGRVHVSELARRVGMSRALLYMHLAKLEAAGFVSTSLELSPEGTALKHVALEPFSLTIDIDTITRALAATSNAANSTAPDEAVSTPSAQTPSAPTTSE</sequence>
<dbReference type="RefSeq" id="WP_134535074.1">
    <property type="nucleotide sequence ID" value="NZ_SOFG01000015.1"/>
</dbReference>
<dbReference type="EMBL" id="SOFG01000015">
    <property type="protein sequence ID" value="TFB86238.1"/>
    <property type="molecule type" value="Genomic_DNA"/>
</dbReference>
<keyword evidence="7" id="KW-1185">Reference proteome</keyword>
<dbReference type="SMART" id="SM00418">
    <property type="entry name" value="HTH_ARSR"/>
    <property type="match status" value="1"/>
</dbReference>
<evidence type="ECO:0000256" key="3">
    <source>
        <dbReference type="ARBA" id="ARBA00023163"/>
    </source>
</evidence>
<dbReference type="InterPro" id="IPR001845">
    <property type="entry name" value="HTH_ArsR_DNA-bd_dom"/>
</dbReference>
<dbReference type="SUPFAM" id="SSF46785">
    <property type="entry name" value="Winged helix' DNA-binding domain"/>
    <property type="match status" value="1"/>
</dbReference>
<reference evidence="6 7" key="1">
    <citation type="submission" date="2019-03" db="EMBL/GenBank/DDBJ databases">
        <title>Genomics of glacier-inhabiting Cryobacterium strains.</title>
        <authorList>
            <person name="Liu Q."/>
            <person name="Xin Y.-H."/>
        </authorList>
    </citation>
    <scope>NUCLEOTIDE SEQUENCE [LARGE SCALE GENOMIC DNA]</scope>
    <source>
        <strain evidence="6 7">MDB2-B</strain>
    </source>
</reference>
<evidence type="ECO:0000313" key="6">
    <source>
        <dbReference type="EMBL" id="TFB86238.1"/>
    </source>
</evidence>
<comment type="caution">
    <text evidence="6">The sequence shown here is derived from an EMBL/GenBank/DDBJ whole genome shotgun (WGS) entry which is preliminary data.</text>
</comment>
<dbReference type="InterPro" id="IPR036388">
    <property type="entry name" value="WH-like_DNA-bd_sf"/>
</dbReference>
<name>A0ABY2IB75_9MICO</name>
<gene>
    <name evidence="6" type="ORF">E3O44_12335</name>
</gene>
<dbReference type="InterPro" id="IPR051081">
    <property type="entry name" value="HTH_MetalResp_TranReg"/>
</dbReference>
<dbReference type="Gene3D" id="1.10.10.10">
    <property type="entry name" value="Winged helix-like DNA-binding domain superfamily/Winged helix DNA-binding domain"/>
    <property type="match status" value="1"/>
</dbReference>
<dbReference type="InterPro" id="IPR011991">
    <property type="entry name" value="ArsR-like_HTH"/>
</dbReference>
<dbReference type="Proteomes" id="UP000297608">
    <property type="component" value="Unassembled WGS sequence"/>
</dbReference>
<evidence type="ECO:0000256" key="2">
    <source>
        <dbReference type="ARBA" id="ARBA00023125"/>
    </source>
</evidence>
<feature type="domain" description="HTH arsR-type" evidence="5">
    <location>
        <begin position="8"/>
        <end position="85"/>
    </location>
</feature>
<proteinExistence type="predicted"/>
<accession>A0ABY2IB75</accession>